<accession>A0AC35TN86</accession>
<proteinExistence type="predicted"/>
<evidence type="ECO:0000313" key="2">
    <source>
        <dbReference type="WBParaSite" id="RSKR_0000262000.1"/>
    </source>
</evidence>
<organism evidence="1 2">
    <name type="scientific">Rhabditophanes sp. KR3021</name>
    <dbReference type="NCBI Taxonomy" id="114890"/>
    <lineage>
        <taxon>Eukaryota</taxon>
        <taxon>Metazoa</taxon>
        <taxon>Ecdysozoa</taxon>
        <taxon>Nematoda</taxon>
        <taxon>Chromadorea</taxon>
        <taxon>Rhabditida</taxon>
        <taxon>Tylenchina</taxon>
        <taxon>Panagrolaimomorpha</taxon>
        <taxon>Strongyloidoidea</taxon>
        <taxon>Alloionematidae</taxon>
        <taxon>Rhabditophanes</taxon>
    </lineage>
</organism>
<evidence type="ECO:0000313" key="1">
    <source>
        <dbReference type="Proteomes" id="UP000095286"/>
    </source>
</evidence>
<dbReference type="Proteomes" id="UP000095286">
    <property type="component" value="Unplaced"/>
</dbReference>
<protein>
    <submittedName>
        <fullName evidence="2">ShK domain-containing protein</fullName>
    </submittedName>
</protein>
<reference evidence="2" key="1">
    <citation type="submission" date="2016-11" db="UniProtKB">
        <authorList>
            <consortium name="WormBaseParasite"/>
        </authorList>
    </citation>
    <scope>IDENTIFICATION</scope>
    <source>
        <strain evidence="2">KR3021</strain>
    </source>
</reference>
<sequence>MQSSSALAVFFFVILAFTSIQGCVDLIGGTGANSCYGMRAYCTNATYRTLMYQKCPATCGYCSIYYTTTTATSTSTTCVDLTTAAGTSNCSSNTALCNNSIYKTLMKTQCKRTCWAAGYAGFC</sequence>
<name>A0AC35TN86_9BILA</name>
<dbReference type="WBParaSite" id="RSKR_0000262000.1">
    <property type="protein sequence ID" value="RSKR_0000262000.1"/>
    <property type="gene ID" value="RSKR_0000262000"/>
</dbReference>